<comment type="similarity">
    <text evidence="1">Belongs to the N(4)/N(6)-methyltransferase family.</text>
</comment>
<dbReference type="EC" id="2.1.1.72" evidence="2"/>
<evidence type="ECO:0000259" key="7">
    <source>
        <dbReference type="Pfam" id="PF01555"/>
    </source>
</evidence>
<evidence type="ECO:0000256" key="3">
    <source>
        <dbReference type="ARBA" id="ARBA00022603"/>
    </source>
</evidence>
<proteinExistence type="inferred from homology"/>
<dbReference type="InterPro" id="IPR029063">
    <property type="entry name" value="SAM-dependent_MTases_sf"/>
</dbReference>
<keyword evidence="9" id="KW-1185">Reference proteome</keyword>
<protein>
    <recommendedName>
        <fullName evidence="2">site-specific DNA-methyltransferase (adenine-specific)</fullName>
        <ecNumber evidence="2">2.1.1.72</ecNumber>
    </recommendedName>
</protein>
<keyword evidence="3" id="KW-0489">Methyltransferase</keyword>
<dbReference type="PRINTS" id="PR00506">
    <property type="entry name" value="D21N6MTFRASE"/>
</dbReference>
<gene>
    <name evidence="8" type="ORF">G7026_18345</name>
</gene>
<dbReference type="EMBL" id="JAAMRF010000010">
    <property type="protein sequence ID" value="MBA1275313.1"/>
    <property type="molecule type" value="Genomic_DNA"/>
</dbReference>
<sequence length="588" mass="66453">MAGKTKLELTWIGKDDRPRLEPRILIEEPEFSYHAETRREGDHFDNMLIHGDNLLALKALETESGVRGEVKCIYIDPPYNTGNAFEHYDDGLEHSLWLSLMRERIVCLHNLLANDGFLCVHIDDSEGHYLKVMLDEIFGRSNYLTTIYVQVRYAQKTLKQDMDFHKQIEMIHVYRKAYGAKPFLQRAATSDEKFCFYIDEIGPGKQTALGGKSVTIFTPEEYRIRSGEPSEDGLKEIWATGSILDGNSSGRFFRDYLAGRASEDGLGALYKVEGIGDDKFSHRYFSGPKRASATKGKYYQGIPLSKINQKDSTMPIENFYDLAGAFGNCRHEGGVEFRSGKKPEALLRIILERFSQPGDLIIDSFAGSGTTGAVAQKMGRRWIMVELGNHAKTHIVPRMQKVIDGSDKSGVTEFANWKGGGGYRFFKLAPSLLQKDKWGNLVINKDYQPEMLAEAICKHFNYTYAPSTELYWMHGKATENAFIYVTTNSLTFDQLKVLSDEVGEERSLLVCCMAYEAAGDNLMNLTLKKIPRVVLDRCEWGRDDYSLKIAALPLQDEEPEDEDTTLKQPKKIKASVAQSSLFDGSEEN</sequence>
<name>A0ABR5Z581_9GAMM</name>
<feature type="domain" description="DNA methylase N-4/N-6" evidence="7">
    <location>
        <begin position="70"/>
        <end position="393"/>
    </location>
</feature>
<keyword evidence="5" id="KW-0949">S-adenosyl-L-methionine</keyword>
<evidence type="ECO:0000313" key="9">
    <source>
        <dbReference type="Proteomes" id="UP000786387"/>
    </source>
</evidence>
<evidence type="ECO:0000256" key="6">
    <source>
        <dbReference type="ARBA" id="ARBA00047942"/>
    </source>
</evidence>
<dbReference type="PROSITE" id="PS00092">
    <property type="entry name" value="N6_MTASE"/>
    <property type="match status" value="1"/>
</dbReference>
<dbReference type="InterPro" id="IPR002052">
    <property type="entry name" value="DNA_methylase_N6_adenine_CS"/>
</dbReference>
<evidence type="ECO:0000256" key="5">
    <source>
        <dbReference type="ARBA" id="ARBA00022691"/>
    </source>
</evidence>
<evidence type="ECO:0000256" key="4">
    <source>
        <dbReference type="ARBA" id="ARBA00022679"/>
    </source>
</evidence>
<comment type="caution">
    <text evidence="8">The sequence shown here is derived from an EMBL/GenBank/DDBJ whole genome shotgun (WGS) entry which is preliminary data.</text>
</comment>
<reference evidence="8 9" key="1">
    <citation type="submission" date="2020-02" db="EMBL/GenBank/DDBJ databases">
        <title>Synteny-based analysis reveals conserved mechanism for high triclosan tolerance in Pseudomonas, as well as instances of horizontal transfer.</title>
        <authorList>
            <person name="Mcfarland A.G."/>
            <person name="Bertucci H.K."/>
            <person name="Litmann E."/>
            <person name="Shen J."/>
            <person name="Huttenhower C."/>
            <person name="Hartmann E.M."/>
        </authorList>
    </citation>
    <scope>NUCLEOTIDE SEQUENCE [LARGE SCALE GENOMIC DNA]</scope>
    <source>
        <strain evidence="8 9">115A1</strain>
    </source>
</reference>
<organism evidence="8 9">
    <name type="scientific">Stutzerimonas azotifigens</name>
    <dbReference type="NCBI Taxonomy" id="291995"/>
    <lineage>
        <taxon>Bacteria</taxon>
        <taxon>Pseudomonadati</taxon>
        <taxon>Pseudomonadota</taxon>
        <taxon>Gammaproteobacteria</taxon>
        <taxon>Pseudomonadales</taxon>
        <taxon>Pseudomonadaceae</taxon>
        <taxon>Stutzerimonas</taxon>
    </lineage>
</organism>
<dbReference type="InterPro" id="IPR002295">
    <property type="entry name" value="N4/N6-MTase_EcoPI_Mod-like"/>
</dbReference>
<keyword evidence="4" id="KW-0808">Transferase</keyword>
<dbReference type="RefSeq" id="WP_181072345.1">
    <property type="nucleotide sequence ID" value="NZ_JAAMRF010000010.1"/>
</dbReference>
<dbReference type="Gene3D" id="3.40.50.150">
    <property type="entry name" value="Vaccinia Virus protein VP39"/>
    <property type="match status" value="1"/>
</dbReference>
<evidence type="ECO:0000256" key="2">
    <source>
        <dbReference type="ARBA" id="ARBA00011900"/>
    </source>
</evidence>
<evidence type="ECO:0000256" key="1">
    <source>
        <dbReference type="ARBA" id="ARBA00006594"/>
    </source>
</evidence>
<dbReference type="SUPFAM" id="SSF53335">
    <property type="entry name" value="S-adenosyl-L-methionine-dependent methyltransferases"/>
    <property type="match status" value="1"/>
</dbReference>
<dbReference type="InterPro" id="IPR002941">
    <property type="entry name" value="DNA_methylase_N4/N6"/>
</dbReference>
<accession>A0ABR5Z581</accession>
<evidence type="ECO:0000313" key="8">
    <source>
        <dbReference type="EMBL" id="MBA1275313.1"/>
    </source>
</evidence>
<dbReference type="Pfam" id="PF01555">
    <property type="entry name" value="N6_N4_Mtase"/>
    <property type="match status" value="1"/>
</dbReference>
<dbReference type="Proteomes" id="UP000786387">
    <property type="component" value="Unassembled WGS sequence"/>
</dbReference>
<comment type="catalytic activity">
    <reaction evidence="6">
        <text>a 2'-deoxyadenosine in DNA + S-adenosyl-L-methionine = an N(6)-methyl-2'-deoxyadenosine in DNA + S-adenosyl-L-homocysteine + H(+)</text>
        <dbReference type="Rhea" id="RHEA:15197"/>
        <dbReference type="Rhea" id="RHEA-COMP:12418"/>
        <dbReference type="Rhea" id="RHEA-COMP:12419"/>
        <dbReference type="ChEBI" id="CHEBI:15378"/>
        <dbReference type="ChEBI" id="CHEBI:57856"/>
        <dbReference type="ChEBI" id="CHEBI:59789"/>
        <dbReference type="ChEBI" id="CHEBI:90615"/>
        <dbReference type="ChEBI" id="CHEBI:90616"/>
        <dbReference type="EC" id="2.1.1.72"/>
    </reaction>
</comment>